<feature type="domain" description="Glycosyl transferase family 1" evidence="4">
    <location>
        <begin position="192"/>
        <end position="322"/>
    </location>
</feature>
<accession>A0A0W7WWF3</accession>
<name>A0A0W7WWF3_9ACTN</name>
<dbReference type="Proteomes" id="UP000054804">
    <property type="component" value="Unassembled WGS sequence"/>
</dbReference>
<evidence type="ECO:0000256" key="3">
    <source>
        <dbReference type="ARBA" id="ARBA00022679"/>
    </source>
</evidence>
<evidence type="ECO:0000256" key="2">
    <source>
        <dbReference type="ARBA" id="ARBA00022676"/>
    </source>
</evidence>
<evidence type="ECO:0000259" key="4">
    <source>
        <dbReference type="Pfam" id="PF00534"/>
    </source>
</evidence>
<dbReference type="RefSeq" id="WP_058850909.1">
    <property type="nucleotide sequence ID" value="NZ_LOCL01000051.1"/>
</dbReference>
<evidence type="ECO:0000256" key="1">
    <source>
        <dbReference type="ARBA" id="ARBA00021292"/>
    </source>
</evidence>
<comment type="caution">
    <text evidence="6">The sequence shown here is derived from an EMBL/GenBank/DDBJ whole genome shotgun (WGS) entry which is preliminary data.</text>
</comment>
<reference evidence="6 7" key="1">
    <citation type="submission" date="2015-12" db="EMBL/GenBank/DDBJ databases">
        <title>Draft genome sequence of Streptomyces silvensis ATCC 53525, a producer of novel hormone antagonists.</title>
        <authorList>
            <person name="Johnston C.W."/>
            <person name="Li Y."/>
            <person name="Magarvey N.A."/>
        </authorList>
    </citation>
    <scope>NUCLEOTIDE SEQUENCE [LARGE SCALE GENOMIC DNA]</scope>
    <source>
        <strain evidence="6 7">ATCC 53525</strain>
    </source>
</reference>
<dbReference type="PANTHER" id="PTHR12526:SF595">
    <property type="entry name" value="BLL5217 PROTEIN"/>
    <property type="match status" value="1"/>
</dbReference>
<dbReference type="PANTHER" id="PTHR12526">
    <property type="entry name" value="GLYCOSYLTRANSFERASE"/>
    <property type="match status" value="1"/>
</dbReference>
<dbReference type="Pfam" id="PF13439">
    <property type="entry name" value="Glyco_transf_4"/>
    <property type="match status" value="1"/>
</dbReference>
<feature type="domain" description="Glycosyltransferase subfamily 4-like N-terminal" evidence="5">
    <location>
        <begin position="23"/>
        <end position="182"/>
    </location>
</feature>
<dbReference type="STRING" id="1765722.AT728_36980"/>
<keyword evidence="3 6" id="KW-0808">Transferase</keyword>
<organism evidence="6 7">
    <name type="scientific">Streptomyces silvensis</name>
    <dbReference type="NCBI Taxonomy" id="1765722"/>
    <lineage>
        <taxon>Bacteria</taxon>
        <taxon>Bacillati</taxon>
        <taxon>Actinomycetota</taxon>
        <taxon>Actinomycetes</taxon>
        <taxon>Kitasatosporales</taxon>
        <taxon>Streptomycetaceae</taxon>
        <taxon>Streptomyces</taxon>
    </lineage>
</organism>
<dbReference type="AlphaFoldDB" id="A0A0W7WWF3"/>
<dbReference type="GO" id="GO:0016757">
    <property type="term" value="F:glycosyltransferase activity"/>
    <property type="evidence" value="ECO:0007669"/>
    <property type="project" value="UniProtKB-KW"/>
</dbReference>
<dbReference type="InterPro" id="IPR028098">
    <property type="entry name" value="Glyco_trans_4-like_N"/>
</dbReference>
<gene>
    <name evidence="6" type="ORF">AT728_36980</name>
</gene>
<dbReference type="Pfam" id="PF00534">
    <property type="entry name" value="Glycos_transf_1"/>
    <property type="match status" value="1"/>
</dbReference>
<protein>
    <recommendedName>
        <fullName evidence="1">D-inositol 3-phosphate glycosyltransferase</fullName>
    </recommendedName>
</protein>
<keyword evidence="7" id="KW-1185">Reference proteome</keyword>
<proteinExistence type="predicted"/>
<evidence type="ECO:0000259" key="5">
    <source>
        <dbReference type="Pfam" id="PF13439"/>
    </source>
</evidence>
<evidence type="ECO:0000313" key="7">
    <source>
        <dbReference type="Proteomes" id="UP000054804"/>
    </source>
</evidence>
<sequence length="356" mass="37916">MSAPLRIALIASARFPVREPFTGGLEAHTWSLARALRARGHQVELFAAPGSDPALDVVELPVHRTSLSRAARSDVSMPDATWMQEHHAYLRLMLDLAGGAGDRYDVVHNNSLHYLPIAMASAVRAPVVTTLHTPPTPWLESAIQAGERCPVTFTAVSEHTASAWRPLVPAARVIHNGVDTERWPAGPGGRHLVWFGRIVAEKGPHLAIAAAREAGWPLRLAGPVGDERYFAERVAPLLGGDIVYVGHLGCRDLAALVGGAAAALVTPCWDEPYGLVVAEALACGTPVCGLDRGALGEILTPECGALAPRDDVGALADLIGPVTRLDRRAARERAERFCSLDAMADSYASLHREVAA</sequence>
<dbReference type="InterPro" id="IPR001296">
    <property type="entry name" value="Glyco_trans_1"/>
</dbReference>
<dbReference type="EMBL" id="LOCL01000051">
    <property type="protein sequence ID" value="KUF14876.1"/>
    <property type="molecule type" value="Genomic_DNA"/>
</dbReference>
<dbReference type="OrthoDB" id="9809227at2"/>
<dbReference type="Gene3D" id="3.40.50.2000">
    <property type="entry name" value="Glycogen Phosphorylase B"/>
    <property type="match status" value="2"/>
</dbReference>
<evidence type="ECO:0000313" key="6">
    <source>
        <dbReference type="EMBL" id="KUF14876.1"/>
    </source>
</evidence>
<dbReference type="SUPFAM" id="SSF53756">
    <property type="entry name" value="UDP-Glycosyltransferase/glycogen phosphorylase"/>
    <property type="match status" value="1"/>
</dbReference>
<keyword evidence="2" id="KW-0328">Glycosyltransferase</keyword>